<keyword evidence="5" id="KW-1185">Reference proteome</keyword>
<dbReference type="AlphaFoldDB" id="A0A2X4PX21"/>
<accession>A0A2X4PX21</accession>
<sequence length="784" mass="87924">MSRFFSSVRCCEQLWVSLLFLAVTWGLSACASKASPEGGPFDQDPPKLLLATPLPNSVQVEGKRIRLQFDEIVQVKSPLTKVTLSPPQAEPPKIKVSGRNVTIELQEDLLPNTTYAIDFSDAVADIHENTPIEGFVYSFSTGDHLDNGRLSGVVVDARTLEPMEGLKVGVHVDRGDSAIITKPFYRVSTTRSDGHFSLLHLPDSCYRIYALQDIDRNYMLSPNGEGLAFDKQIHCAVQDLPREEVVDSVLSDTIHKEMSDSLPANPASLVSKERQVSQAEVVATAALDSVSLISSTQGQSLSSESLQDSILLNGADTALLAVPGNLSQGSLPPSSSREIILRFFRPVQDAQKLLKSERPDSAVFVLNFAIPVDQMPEIKFPDSLSVSSLVLPVSRRVTVDSLPDSLFRELSRPTVESRPSRPYPFLAAIRENATTLRYEILSPDLSARDSIPLEVSYSSLDSLRQPIVLTDTLFLHKQKSKKTPIAQDDKKVKEATPIATNEKESKAKEKEDRPSVVQQPADSTGQIQDKRPRFELQVFGSKGIYSKTPLDTVSITSPHPIVEQLDSLICVEVKSDSIWRPFLNYQIETLPANECVYRLSSDWQWGSLYRFSIDEAVLQDYYGQVNKAFSFTLELAKEQEYGSVELEISPVADNCVVELLDNTENVLAMTNTVNGKAVFPYINAGEYYARLFIDANANGRWDTGQYPDRLPEEVYYLPKKLLVKAQWITNEIWQINELPLDEQKPEELRKTKPQEEKKDLNEEYWKRMEKRNFKRPDDKSIRGF</sequence>
<evidence type="ECO:0000313" key="5">
    <source>
        <dbReference type="Proteomes" id="UP000249300"/>
    </source>
</evidence>
<evidence type="ECO:0000256" key="1">
    <source>
        <dbReference type="ARBA" id="ARBA00022729"/>
    </source>
</evidence>
<protein>
    <recommendedName>
        <fullName evidence="3">SbsA Ig-like domain-containing protein</fullName>
    </recommendedName>
</protein>
<evidence type="ECO:0000313" key="4">
    <source>
        <dbReference type="EMBL" id="SQH72397.1"/>
    </source>
</evidence>
<dbReference type="EMBL" id="LS483447">
    <property type="protein sequence ID" value="SQH72397.1"/>
    <property type="molecule type" value="Genomic_DNA"/>
</dbReference>
<proteinExistence type="predicted"/>
<organism evidence="4 5">
    <name type="scientific">Porphyromonas crevioricanis</name>
    <dbReference type="NCBI Taxonomy" id="393921"/>
    <lineage>
        <taxon>Bacteria</taxon>
        <taxon>Pseudomonadati</taxon>
        <taxon>Bacteroidota</taxon>
        <taxon>Bacteroidia</taxon>
        <taxon>Bacteroidales</taxon>
        <taxon>Porphyromonadaceae</taxon>
        <taxon>Porphyromonas</taxon>
    </lineage>
</organism>
<dbReference type="RefSeq" id="WP_023936450.1">
    <property type="nucleotide sequence ID" value="NZ_FUXH01000005.1"/>
</dbReference>
<dbReference type="InterPro" id="IPR032812">
    <property type="entry name" value="SbsA_Ig"/>
</dbReference>
<feature type="region of interest" description="Disordered" evidence="2">
    <location>
        <begin position="743"/>
        <end position="763"/>
    </location>
</feature>
<feature type="compositionally biased region" description="Basic and acidic residues" evidence="2">
    <location>
        <begin position="501"/>
        <end position="514"/>
    </location>
</feature>
<dbReference type="Pfam" id="PF13205">
    <property type="entry name" value="Big_5"/>
    <property type="match status" value="1"/>
</dbReference>
<dbReference type="KEGG" id="pcre:NCTC12858_00211"/>
<evidence type="ECO:0000256" key="2">
    <source>
        <dbReference type="SAM" id="MobiDB-lite"/>
    </source>
</evidence>
<feature type="region of interest" description="Disordered" evidence="2">
    <location>
        <begin position="484"/>
        <end position="527"/>
    </location>
</feature>
<evidence type="ECO:0000259" key="3">
    <source>
        <dbReference type="Pfam" id="PF13205"/>
    </source>
</evidence>
<gene>
    <name evidence="4" type="ORF">NCTC12858_00211</name>
</gene>
<dbReference type="Proteomes" id="UP000249300">
    <property type="component" value="Chromosome 1"/>
</dbReference>
<keyword evidence="1" id="KW-0732">Signal</keyword>
<dbReference type="PROSITE" id="PS51257">
    <property type="entry name" value="PROKAR_LIPOPROTEIN"/>
    <property type="match status" value="1"/>
</dbReference>
<feature type="compositionally biased region" description="Polar residues" evidence="2">
    <location>
        <begin position="516"/>
        <end position="527"/>
    </location>
</feature>
<feature type="domain" description="SbsA Ig-like" evidence="3">
    <location>
        <begin position="42"/>
        <end position="141"/>
    </location>
</feature>
<name>A0A2X4PX21_9PORP</name>
<reference evidence="4 5" key="1">
    <citation type="submission" date="2018-06" db="EMBL/GenBank/DDBJ databases">
        <authorList>
            <consortium name="Pathogen Informatics"/>
            <person name="Doyle S."/>
        </authorList>
    </citation>
    <scope>NUCLEOTIDE SEQUENCE [LARGE SCALE GENOMIC DNA]</scope>
    <source>
        <strain evidence="4 5">NCTC12858</strain>
    </source>
</reference>